<dbReference type="AlphaFoldDB" id="A0A9P0HNA4"/>
<dbReference type="Gene3D" id="1.10.8.10">
    <property type="entry name" value="DNA helicase RuvA subunit, C-terminal domain"/>
    <property type="match status" value="1"/>
</dbReference>
<dbReference type="InterPro" id="IPR040192">
    <property type="entry name" value="CUEDC1"/>
</dbReference>
<feature type="domain" description="CUE" evidence="2">
    <location>
        <begin position="11"/>
        <end position="54"/>
    </location>
</feature>
<sequence length="224" mass="25291">MEGIQQTTELEFNQAMQDFKTMFPTMDVDVIEVVLRSNQGAVDATIDQLLSMSSDNEMERSKVIAAEMPARAGTDKSSGVGQEPLSALKGWRPALLQPLPPGFLRLLPDQRQIESDIEDERIAMLLQNEEFMSELRWNKDFLSALDDESPPEERSSAFPSRLHDDDAMFKERLRNMGKLSRKKFSQLARVFTGKKKKSARSVLSGGPAPSRDDLLLREDHDGDY</sequence>
<dbReference type="SUPFAM" id="SSF46934">
    <property type="entry name" value="UBA-like"/>
    <property type="match status" value="1"/>
</dbReference>
<organism evidence="3 4">
    <name type="scientific">Nezara viridula</name>
    <name type="common">Southern green stink bug</name>
    <name type="synonym">Cimex viridulus</name>
    <dbReference type="NCBI Taxonomy" id="85310"/>
    <lineage>
        <taxon>Eukaryota</taxon>
        <taxon>Metazoa</taxon>
        <taxon>Ecdysozoa</taxon>
        <taxon>Arthropoda</taxon>
        <taxon>Hexapoda</taxon>
        <taxon>Insecta</taxon>
        <taxon>Pterygota</taxon>
        <taxon>Neoptera</taxon>
        <taxon>Paraneoptera</taxon>
        <taxon>Hemiptera</taxon>
        <taxon>Heteroptera</taxon>
        <taxon>Panheteroptera</taxon>
        <taxon>Pentatomomorpha</taxon>
        <taxon>Pentatomoidea</taxon>
        <taxon>Pentatomidae</taxon>
        <taxon>Pentatominae</taxon>
        <taxon>Nezara</taxon>
    </lineage>
</organism>
<dbReference type="InterPro" id="IPR009060">
    <property type="entry name" value="UBA-like_sf"/>
</dbReference>
<dbReference type="PROSITE" id="PS51140">
    <property type="entry name" value="CUE"/>
    <property type="match status" value="1"/>
</dbReference>
<protein>
    <recommendedName>
        <fullName evidence="2">CUE domain-containing protein</fullName>
    </recommendedName>
</protein>
<dbReference type="EMBL" id="OV725082">
    <property type="protein sequence ID" value="CAH1405035.1"/>
    <property type="molecule type" value="Genomic_DNA"/>
</dbReference>
<keyword evidence="4" id="KW-1185">Reference proteome</keyword>
<evidence type="ECO:0000313" key="4">
    <source>
        <dbReference type="Proteomes" id="UP001152798"/>
    </source>
</evidence>
<evidence type="ECO:0000313" key="3">
    <source>
        <dbReference type="EMBL" id="CAH1405035.1"/>
    </source>
</evidence>
<dbReference type="InterPro" id="IPR040195">
    <property type="entry name" value="CUE_CUED1"/>
</dbReference>
<accession>A0A9P0HNA4</accession>
<dbReference type="PANTHER" id="PTHR13467:SF3">
    <property type="entry name" value="CUE DOMAIN-CONTAINING PROTEIN 1"/>
    <property type="match status" value="1"/>
</dbReference>
<dbReference type="CDD" id="cd14366">
    <property type="entry name" value="CUE_CUED1"/>
    <property type="match status" value="1"/>
</dbReference>
<feature type="region of interest" description="Disordered" evidence="1">
    <location>
        <begin position="191"/>
        <end position="224"/>
    </location>
</feature>
<gene>
    <name evidence="3" type="ORF">NEZAVI_LOCUS13329</name>
</gene>
<dbReference type="Proteomes" id="UP001152798">
    <property type="component" value="Chromosome 6"/>
</dbReference>
<dbReference type="SMART" id="SM00546">
    <property type="entry name" value="CUE"/>
    <property type="match status" value="1"/>
</dbReference>
<dbReference type="Pfam" id="PF02845">
    <property type="entry name" value="CUE"/>
    <property type="match status" value="1"/>
</dbReference>
<reference evidence="3" key="1">
    <citation type="submission" date="2022-01" db="EMBL/GenBank/DDBJ databases">
        <authorList>
            <person name="King R."/>
        </authorList>
    </citation>
    <scope>NUCLEOTIDE SEQUENCE</scope>
</reference>
<dbReference type="OrthoDB" id="5794653at2759"/>
<evidence type="ECO:0000259" key="2">
    <source>
        <dbReference type="PROSITE" id="PS51140"/>
    </source>
</evidence>
<dbReference type="PANTHER" id="PTHR13467">
    <property type="entry name" value="CUE DOMAIN CONTAINING PROTEIN 1"/>
    <property type="match status" value="1"/>
</dbReference>
<dbReference type="InterPro" id="IPR003892">
    <property type="entry name" value="CUE"/>
</dbReference>
<name>A0A9P0HNA4_NEZVI</name>
<proteinExistence type="predicted"/>
<dbReference type="GO" id="GO:0043130">
    <property type="term" value="F:ubiquitin binding"/>
    <property type="evidence" value="ECO:0007669"/>
    <property type="project" value="InterPro"/>
</dbReference>
<feature type="compositionally biased region" description="Basic and acidic residues" evidence="1">
    <location>
        <begin position="210"/>
        <end position="224"/>
    </location>
</feature>
<evidence type="ECO:0000256" key="1">
    <source>
        <dbReference type="SAM" id="MobiDB-lite"/>
    </source>
</evidence>